<proteinExistence type="predicted"/>
<comment type="caution">
    <text evidence="3">The sequence shown here is derived from an EMBL/GenBank/DDBJ whole genome shotgun (WGS) entry which is preliminary data.</text>
</comment>
<evidence type="ECO:0000259" key="2">
    <source>
        <dbReference type="Pfam" id="PF01551"/>
    </source>
</evidence>
<accession>A0A1F6B2Q2</accession>
<name>A0A1F6B2Q2_9BACT</name>
<dbReference type="PANTHER" id="PTHR21666:SF270">
    <property type="entry name" value="MUREIN HYDROLASE ACTIVATOR ENVC"/>
    <property type="match status" value="1"/>
</dbReference>
<dbReference type="EMBL" id="MFJX01000022">
    <property type="protein sequence ID" value="OGG31209.1"/>
    <property type="molecule type" value="Genomic_DNA"/>
</dbReference>
<dbReference type="InterPro" id="IPR016047">
    <property type="entry name" value="M23ase_b-sheet_dom"/>
</dbReference>
<dbReference type="Proteomes" id="UP000176450">
    <property type="component" value="Unassembled WGS sequence"/>
</dbReference>
<dbReference type="AlphaFoldDB" id="A0A1F6B2Q2"/>
<protein>
    <recommendedName>
        <fullName evidence="2">M23ase beta-sheet core domain-containing protein</fullName>
    </recommendedName>
</protein>
<dbReference type="InterPro" id="IPR050570">
    <property type="entry name" value="Cell_wall_metabolism_enzyme"/>
</dbReference>
<dbReference type="Gene3D" id="2.70.70.10">
    <property type="entry name" value="Glucose Permease (Domain IIA)"/>
    <property type="match status" value="1"/>
</dbReference>
<dbReference type="InterPro" id="IPR011055">
    <property type="entry name" value="Dup_hybrid_motif"/>
</dbReference>
<evidence type="ECO:0000313" key="4">
    <source>
        <dbReference type="Proteomes" id="UP000176450"/>
    </source>
</evidence>
<dbReference type="PANTHER" id="PTHR21666">
    <property type="entry name" value="PEPTIDASE-RELATED"/>
    <property type="match status" value="1"/>
</dbReference>
<feature type="domain" description="M23ase beta-sheet core" evidence="2">
    <location>
        <begin position="108"/>
        <end position="203"/>
    </location>
</feature>
<keyword evidence="1" id="KW-1133">Transmembrane helix</keyword>
<dbReference type="Pfam" id="PF01551">
    <property type="entry name" value="Peptidase_M23"/>
    <property type="match status" value="1"/>
</dbReference>
<reference evidence="3 4" key="1">
    <citation type="journal article" date="2016" name="Nat. Commun.">
        <title>Thousands of microbial genomes shed light on interconnected biogeochemical processes in an aquifer system.</title>
        <authorList>
            <person name="Anantharaman K."/>
            <person name="Brown C.T."/>
            <person name="Hug L.A."/>
            <person name="Sharon I."/>
            <person name="Castelle C.J."/>
            <person name="Probst A.J."/>
            <person name="Thomas B.C."/>
            <person name="Singh A."/>
            <person name="Wilkins M.J."/>
            <person name="Karaoz U."/>
            <person name="Brodie E.L."/>
            <person name="Williams K.H."/>
            <person name="Hubbard S.S."/>
            <person name="Banfield J.F."/>
        </authorList>
    </citation>
    <scope>NUCLEOTIDE SEQUENCE [LARGE SCALE GENOMIC DNA]</scope>
</reference>
<evidence type="ECO:0000256" key="1">
    <source>
        <dbReference type="SAM" id="Phobius"/>
    </source>
</evidence>
<keyword evidence="1" id="KW-0812">Transmembrane</keyword>
<evidence type="ECO:0000313" key="3">
    <source>
        <dbReference type="EMBL" id="OGG31209.1"/>
    </source>
</evidence>
<feature type="transmembrane region" description="Helical" evidence="1">
    <location>
        <begin position="43"/>
        <end position="62"/>
    </location>
</feature>
<gene>
    <name evidence="3" type="ORF">A3A63_02545</name>
</gene>
<keyword evidence="1" id="KW-0472">Membrane</keyword>
<dbReference type="GO" id="GO:0004222">
    <property type="term" value="F:metalloendopeptidase activity"/>
    <property type="evidence" value="ECO:0007669"/>
    <property type="project" value="TreeGrafter"/>
</dbReference>
<dbReference type="SUPFAM" id="SSF51261">
    <property type="entry name" value="Duplicated hybrid motif"/>
    <property type="match status" value="1"/>
</dbReference>
<sequence>MNKRVIIFLRQVRIFLTSTLTTNSPEGSGLGIYLRMKFKRLNVRRVLGVNLAGLAFFAGIIVPQTKEAISSLEVERKTVKTVIVVEQSAGTFQWPLREFGISQRFSVYHPGMDLTDPIDSPVRPIADGVVTWVRYIPYGYGNHVLITHNDGVQSLYAHMSQAAVHEGQYVKKNSLIGFVGVTGWSTGSHLHFEVYQDGIATNPMEVLPEIKQ</sequence>
<dbReference type="CDD" id="cd12797">
    <property type="entry name" value="M23_peptidase"/>
    <property type="match status" value="1"/>
</dbReference>
<organism evidence="3 4">
    <name type="scientific">Candidatus Gottesmanbacteria bacterium RIFCSPLOWO2_01_FULL_46_9</name>
    <dbReference type="NCBI Taxonomy" id="1798394"/>
    <lineage>
        <taxon>Bacteria</taxon>
        <taxon>Candidatus Gottesmaniibacteriota</taxon>
    </lineage>
</organism>